<name>A0A5E4MUR3_9HEMI</name>
<sequence length="116" mass="13716">MGVKEYSDRRLGCSVCPKTATTNNSSSNRLRFEKKHAEKNITTSQKYKCEKSEIIPKVNECYCYQMELIKKESCPKLICSKRFKAPNIEIDKDWLNGILEFRRENWFDCHTDTTFF</sequence>
<proteinExistence type="predicted"/>
<dbReference type="OrthoDB" id="6576285at2759"/>
<keyword evidence="2" id="KW-1185">Reference proteome</keyword>
<reference evidence="1 2" key="1">
    <citation type="submission" date="2019-08" db="EMBL/GenBank/DDBJ databases">
        <authorList>
            <person name="Alioto T."/>
            <person name="Alioto T."/>
            <person name="Gomez Garrido J."/>
        </authorList>
    </citation>
    <scope>NUCLEOTIDE SEQUENCE [LARGE SCALE GENOMIC DNA]</scope>
</reference>
<dbReference type="AlphaFoldDB" id="A0A5E4MUR3"/>
<dbReference type="EMBL" id="CABPRJ010000974">
    <property type="protein sequence ID" value="VVC33757.1"/>
    <property type="molecule type" value="Genomic_DNA"/>
</dbReference>
<dbReference type="Proteomes" id="UP000325440">
    <property type="component" value="Unassembled WGS sequence"/>
</dbReference>
<gene>
    <name evidence="1" type="ORF">CINCED_3A025786</name>
</gene>
<accession>A0A5E4MUR3</accession>
<protein>
    <submittedName>
        <fullName evidence="1">Uncharacterized protein</fullName>
    </submittedName>
</protein>
<evidence type="ECO:0000313" key="1">
    <source>
        <dbReference type="EMBL" id="VVC33757.1"/>
    </source>
</evidence>
<organism evidence="1 2">
    <name type="scientific">Cinara cedri</name>
    <dbReference type="NCBI Taxonomy" id="506608"/>
    <lineage>
        <taxon>Eukaryota</taxon>
        <taxon>Metazoa</taxon>
        <taxon>Ecdysozoa</taxon>
        <taxon>Arthropoda</taxon>
        <taxon>Hexapoda</taxon>
        <taxon>Insecta</taxon>
        <taxon>Pterygota</taxon>
        <taxon>Neoptera</taxon>
        <taxon>Paraneoptera</taxon>
        <taxon>Hemiptera</taxon>
        <taxon>Sternorrhyncha</taxon>
        <taxon>Aphidomorpha</taxon>
        <taxon>Aphidoidea</taxon>
        <taxon>Aphididae</taxon>
        <taxon>Lachninae</taxon>
        <taxon>Cinara</taxon>
    </lineage>
</organism>
<evidence type="ECO:0000313" key="2">
    <source>
        <dbReference type="Proteomes" id="UP000325440"/>
    </source>
</evidence>